<dbReference type="Proteomes" id="UP001153069">
    <property type="component" value="Unassembled WGS sequence"/>
</dbReference>
<protein>
    <submittedName>
        <fullName evidence="1">Uncharacterized protein</fullName>
    </submittedName>
</protein>
<keyword evidence="2" id="KW-1185">Reference proteome</keyword>
<proteinExistence type="predicted"/>
<name>A0A9N8EG61_9STRA</name>
<evidence type="ECO:0000313" key="1">
    <source>
        <dbReference type="EMBL" id="CAB9517880.1"/>
    </source>
</evidence>
<accession>A0A9N8EG61</accession>
<comment type="caution">
    <text evidence="1">The sequence shown here is derived from an EMBL/GenBank/DDBJ whole genome shotgun (WGS) entry which is preliminary data.</text>
</comment>
<sequence length="168" mass="18553">METSQNQRFAWLSSGSKQASCSPQLSGWQEGTTREAIYLWQQASSSCFQLRGVRYPPLATSGRVVRVRTCGALLSKLPNWMVDALTISTCTPVAFAPKEGHLGLGSRRTCDCMVSSLTLFVLEDSVYLLTWLWQDGEFGVEKHPIPVVASDIAIGAGAVTCILEWWYM</sequence>
<dbReference type="AlphaFoldDB" id="A0A9N8EG61"/>
<dbReference type="EMBL" id="CAICTM010000886">
    <property type="protein sequence ID" value="CAB9517880.1"/>
    <property type="molecule type" value="Genomic_DNA"/>
</dbReference>
<organism evidence="1 2">
    <name type="scientific">Seminavis robusta</name>
    <dbReference type="NCBI Taxonomy" id="568900"/>
    <lineage>
        <taxon>Eukaryota</taxon>
        <taxon>Sar</taxon>
        <taxon>Stramenopiles</taxon>
        <taxon>Ochrophyta</taxon>
        <taxon>Bacillariophyta</taxon>
        <taxon>Bacillariophyceae</taxon>
        <taxon>Bacillariophycidae</taxon>
        <taxon>Naviculales</taxon>
        <taxon>Naviculaceae</taxon>
        <taxon>Seminavis</taxon>
    </lineage>
</organism>
<reference evidence="1" key="1">
    <citation type="submission" date="2020-06" db="EMBL/GenBank/DDBJ databases">
        <authorList>
            <consortium name="Plant Systems Biology data submission"/>
        </authorList>
    </citation>
    <scope>NUCLEOTIDE SEQUENCE</scope>
    <source>
        <strain evidence="1">D6</strain>
    </source>
</reference>
<evidence type="ECO:0000313" key="2">
    <source>
        <dbReference type="Proteomes" id="UP001153069"/>
    </source>
</evidence>
<gene>
    <name evidence="1" type="ORF">SEMRO_888_G216471.1</name>
</gene>